<comment type="function">
    <text evidence="14 15">Catalyzes the oxidation of protoporphyrinogen IX to protoporphyrin IX.</text>
</comment>
<dbReference type="PIRSF" id="PIRSF004638">
    <property type="entry name" value="UCP004638"/>
    <property type="match status" value="1"/>
</dbReference>
<feature type="transmembrane region" description="Helical" evidence="14">
    <location>
        <begin position="51"/>
        <end position="73"/>
    </location>
</feature>
<comment type="cofactor">
    <cofactor evidence="14 15">
        <name>heme b</name>
        <dbReference type="ChEBI" id="CHEBI:60344"/>
    </cofactor>
    <text evidence="14 15">Binds 1 heme b (iron(II)-protoporphyrin IX) group per subunit.</text>
</comment>
<gene>
    <name evidence="16" type="ORF">HMPREF2130_10125</name>
</gene>
<evidence type="ECO:0000256" key="3">
    <source>
        <dbReference type="ARBA" id="ARBA00006501"/>
    </source>
</evidence>
<evidence type="ECO:0000256" key="12">
    <source>
        <dbReference type="ARBA" id="ARBA00023136"/>
    </source>
</evidence>
<keyword evidence="11 14" id="KW-0408">Iron</keyword>
<dbReference type="HAMAP" id="MF_02239">
    <property type="entry name" value="HemJ"/>
    <property type="match status" value="1"/>
</dbReference>
<keyword evidence="6 14" id="KW-0349">Heme</keyword>
<comment type="subcellular location">
    <subcellularLocation>
        <location evidence="1 14">Cell membrane</location>
        <topology evidence="1 14">Multi-pass membrane protein</topology>
    </subcellularLocation>
</comment>
<evidence type="ECO:0000313" key="16">
    <source>
        <dbReference type="EMBL" id="KGF27190.1"/>
    </source>
</evidence>
<evidence type="ECO:0000256" key="6">
    <source>
        <dbReference type="ARBA" id="ARBA00022617"/>
    </source>
</evidence>
<feature type="transmembrane region" description="Helical" evidence="14">
    <location>
        <begin position="79"/>
        <end position="98"/>
    </location>
</feature>
<comment type="catalytic activity">
    <reaction evidence="13 14 15">
        <text>protoporphyrinogen IX + 3 A = protoporphyrin IX + 3 AH2</text>
        <dbReference type="Rhea" id="RHEA:62000"/>
        <dbReference type="ChEBI" id="CHEBI:13193"/>
        <dbReference type="ChEBI" id="CHEBI:17499"/>
        <dbReference type="ChEBI" id="CHEBI:57306"/>
        <dbReference type="ChEBI" id="CHEBI:57307"/>
    </reaction>
</comment>
<dbReference type="OrthoDB" id="9800824at2"/>
<dbReference type="GO" id="GO:0006782">
    <property type="term" value="P:protoporphyrinogen IX biosynthetic process"/>
    <property type="evidence" value="ECO:0007669"/>
    <property type="project" value="UniProtKB-UniRule"/>
</dbReference>
<dbReference type="EC" id="1.3.99.-" evidence="14 15"/>
<evidence type="ECO:0000256" key="5">
    <source>
        <dbReference type="ARBA" id="ARBA00022475"/>
    </source>
</evidence>
<evidence type="ECO:0000256" key="2">
    <source>
        <dbReference type="ARBA" id="ARBA00005073"/>
    </source>
</evidence>
<dbReference type="Pfam" id="PF03653">
    <property type="entry name" value="UPF0093"/>
    <property type="match status" value="1"/>
</dbReference>
<comment type="similarity">
    <text evidence="3 14 15">Belongs to the HemJ family.</text>
</comment>
<evidence type="ECO:0000256" key="4">
    <source>
        <dbReference type="ARBA" id="ARBA00017504"/>
    </source>
</evidence>
<dbReference type="Proteomes" id="UP000029629">
    <property type="component" value="Unassembled WGS sequence"/>
</dbReference>
<dbReference type="GeneID" id="93427805"/>
<keyword evidence="5 14" id="KW-1003">Cell membrane</keyword>
<evidence type="ECO:0000256" key="11">
    <source>
        <dbReference type="ARBA" id="ARBA00023004"/>
    </source>
</evidence>
<keyword evidence="10 14" id="KW-0560">Oxidoreductase</keyword>
<name>A0A095YXQ1_9BURK</name>
<sequence length="139" mass="16613">MAYLWYKVLHIVFFASWFAGLFYLPRIYVNLATQTPGSEGYTLLLGMAKRLLRFMSIIAVVNLIFGVLLISVIGMKHGWLHFKLLLVFFVFVYHYYCYVIYQRFATQSNQQTHRFYRWFNEIPVILMLAIVYLVIFKPF</sequence>
<evidence type="ECO:0000256" key="9">
    <source>
        <dbReference type="ARBA" id="ARBA00022989"/>
    </source>
</evidence>
<dbReference type="GO" id="GO:0046872">
    <property type="term" value="F:metal ion binding"/>
    <property type="evidence" value="ECO:0007669"/>
    <property type="project" value="UniProtKB-UniRule"/>
</dbReference>
<protein>
    <recommendedName>
        <fullName evidence="4 14">Protoporphyrinogen IX oxidase</fullName>
        <shortName evidence="14">PPO</shortName>
        <ecNumber evidence="14 15">1.3.99.-</ecNumber>
    </recommendedName>
</protein>
<comment type="caution">
    <text evidence="16">The sequence shown here is derived from an EMBL/GenBank/DDBJ whole genome shotgun (WGS) entry which is preliminary data.</text>
</comment>
<evidence type="ECO:0000256" key="7">
    <source>
        <dbReference type="ARBA" id="ARBA00022692"/>
    </source>
</evidence>
<evidence type="ECO:0000256" key="10">
    <source>
        <dbReference type="ARBA" id="ARBA00023002"/>
    </source>
</evidence>
<feature type="binding site" description="axial binding residue" evidence="14">
    <location>
        <position position="10"/>
    </location>
    <ligand>
        <name>heme</name>
        <dbReference type="ChEBI" id="CHEBI:30413"/>
    </ligand>
    <ligandPart>
        <name>Fe</name>
        <dbReference type="ChEBI" id="CHEBI:18248"/>
    </ligandPart>
</feature>
<evidence type="ECO:0000256" key="1">
    <source>
        <dbReference type="ARBA" id="ARBA00004651"/>
    </source>
</evidence>
<dbReference type="eggNOG" id="COG1981">
    <property type="taxonomic scope" value="Bacteria"/>
</dbReference>
<reference evidence="16 17" key="1">
    <citation type="submission" date="2014-07" db="EMBL/GenBank/DDBJ databases">
        <authorList>
            <person name="McCorrison J."/>
            <person name="Sanka R."/>
            <person name="Torralba M."/>
            <person name="Gillis M."/>
            <person name="Haft D.H."/>
            <person name="Methe B."/>
            <person name="Sutton G."/>
            <person name="Nelson K.E."/>
        </authorList>
    </citation>
    <scope>NUCLEOTIDE SEQUENCE [LARGE SCALE GENOMIC DNA]</scope>
    <source>
        <strain evidence="16 17">DNF00040</strain>
    </source>
</reference>
<dbReference type="GO" id="GO:0005886">
    <property type="term" value="C:plasma membrane"/>
    <property type="evidence" value="ECO:0007669"/>
    <property type="project" value="UniProtKB-SubCell"/>
</dbReference>
<dbReference type="GO" id="GO:0070818">
    <property type="term" value="F:protoporphyrinogen oxidase activity"/>
    <property type="evidence" value="ECO:0007669"/>
    <property type="project" value="UniProtKB-UniRule"/>
</dbReference>
<organism evidence="16 17">
    <name type="scientific">Oligella urethralis DNF00040</name>
    <dbReference type="NCBI Taxonomy" id="1401065"/>
    <lineage>
        <taxon>Bacteria</taxon>
        <taxon>Pseudomonadati</taxon>
        <taxon>Pseudomonadota</taxon>
        <taxon>Betaproteobacteria</taxon>
        <taxon>Burkholderiales</taxon>
        <taxon>Alcaligenaceae</taxon>
        <taxon>Oligella</taxon>
    </lineage>
</organism>
<proteinExistence type="inferred from homology"/>
<dbReference type="InterPro" id="IPR005265">
    <property type="entry name" value="HemJ-like"/>
</dbReference>
<feature type="transmembrane region" description="Helical" evidence="14">
    <location>
        <begin position="118"/>
        <end position="136"/>
    </location>
</feature>
<evidence type="ECO:0000256" key="13">
    <source>
        <dbReference type="ARBA" id="ARBA00048390"/>
    </source>
</evidence>
<comment type="subunit">
    <text evidence="14">Homodimer.</text>
</comment>
<feature type="transmembrane region" description="Helical" evidence="14">
    <location>
        <begin position="6"/>
        <end position="24"/>
    </location>
</feature>
<dbReference type="AlphaFoldDB" id="A0A095YXQ1"/>
<dbReference type="PANTHER" id="PTHR40255:SF1">
    <property type="entry name" value="PROTOPORPHYRINOGEN IX OXIDASE"/>
    <property type="match status" value="1"/>
</dbReference>
<keyword evidence="12 14" id="KW-0472">Membrane</keyword>
<keyword evidence="7 14" id="KW-0812">Transmembrane</keyword>
<dbReference type="UniPathway" id="UPA00251">
    <property type="reaction ID" value="UER00324"/>
</dbReference>
<dbReference type="EMBL" id="JRNI01000067">
    <property type="protein sequence ID" value="KGF27190.1"/>
    <property type="molecule type" value="Genomic_DNA"/>
</dbReference>
<evidence type="ECO:0000313" key="17">
    <source>
        <dbReference type="Proteomes" id="UP000029629"/>
    </source>
</evidence>
<evidence type="ECO:0000256" key="8">
    <source>
        <dbReference type="ARBA" id="ARBA00022723"/>
    </source>
</evidence>
<dbReference type="RefSeq" id="WP_018027160.1">
    <property type="nucleotide sequence ID" value="NZ_JRNI01000067.1"/>
</dbReference>
<keyword evidence="8 14" id="KW-0479">Metal-binding</keyword>
<accession>A0A095YXQ1</accession>
<evidence type="ECO:0000256" key="14">
    <source>
        <dbReference type="HAMAP-Rule" id="MF_02239"/>
    </source>
</evidence>
<feature type="binding site" description="axial binding residue" evidence="14">
    <location>
        <position position="83"/>
    </location>
    <ligand>
        <name>heme</name>
        <dbReference type="ChEBI" id="CHEBI:30413"/>
    </ligand>
    <ligandPart>
        <name>Fe</name>
        <dbReference type="ChEBI" id="CHEBI:18248"/>
    </ligandPart>
</feature>
<dbReference type="PANTHER" id="PTHR40255">
    <property type="entry name" value="UPF0093 MEMBRANE PROTEIN SLR1790"/>
    <property type="match status" value="1"/>
</dbReference>
<keyword evidence="9 14" id="KW-1133">Transmembrane helix</keyword>
<keyword evidence="17" id="KW-1185">Reference proteome</keyword>
<evidence type="ECO:0000256" key="15">
    <source>
        <dbReference type="PIRNR" id="PIRNR004638"/>
    </source>
</evidence>
<comment type="pathway">
    <text evidence="2 14 15">Porphyrin-containing compound metabolism; protoporphyrin-IX biosynthesis; protoporphyrin-IX from protoporphyrinogen-IX: step 1/1.</text>
</comment>